<keyword evidence="2" id="KW-1185">Reference proteome</keyword>
<proteinExistence type="predicted"/>
<reference evidence="1 2" key="1">
    <citation type="submission" date="2018-11" db="EMBL/GenBank/DDBJ databases">
        <title>Whole genome sequence of Streptomyces paromomycinus NBRC 15454(T).</title>
        <authorList>
            <person name="Komaki H."/>
            <person name="Tamura T."/>
        </authorList>
    </citation>
    <scope>NUCLEOTIDE SEQUENCE [LARGE SCALE GENOMIC DNA]</scope>
    <source>
        <strain evidence="1 2">NBRC 15454</strain>
    </source>
</reference>
<name>A0A401W607_STREY</name>
<organism evidence="1 2">
    <name type="scientific">Streptomyces paromomycinus</name>
    <name type="common">Streptomyces rimosus subsp. paromomycinus</name>
    <dbReference type="NCBI Taxonomy" id="92743"/>
    <lineage>
        <taxon>Bacteria</taxon>
        <taxon>Bacillati</taxon>
        <taxon>Actinomycetota</taxon>
        <taxon>Actinomycetes</taxon>
        <taxon>Kitasatosporales</taxon>
        <taxon>Streptomycetaceae</taxon>
        <taxon>Streptomyces</taxon>
    </lineage>
</organism>
<dbReference type="AlphaFoldDB" id="A0A401W607"/>
<sequence length="73" mass="8653">MSSSFDSFERPYFMKPKWILQDSRATVARSWLMRKRAKEMRTRAQQMCVRNQDILESARRGMEAPRASRGAVR</sequence>
<dbReference type="Proteomes" id="UP000286746">
    <property type="component" value="Unassembled WGS sequence"/>
</dbReference>
<gene>
    <name evidence="1" type="ORF">GKJPGBOP_04508</name>
</gene>
<comment type="caution">
    <text evidence="1">The sequence shown here is derived from an EMBL/GenBank/DDBJ whole genome shotgun (WGS) entry which is preliminary data.</text>
</comment>
<evidence type="ECO:0000313" key="2">
    <source>
        <dbReference type="Proteomes" id="UP000286746"/>
    </source>
</evidence>
<accession>A0A401W607</accession>
<evidence type="ECO:0000313" key="1">
    <source>
        <dbReference type="EMBL" id="GCD44794.1"/>
    </source>
</evidence>
<protein>
    <submittedName>
        <fullName evidence="1">Uncharacterized protein</fullName>
    </submittedName>
</protein>
<dbReference type="EMBL" id="BHZD01000001">
    <property type="protein sequence ID" value="GCD44794.1"/>
    <property type="molecule type" value="Genomic_DNA"/>
</dbReference>